<name>A0A9Q0H9F7_9MAGN</name>
<dbReference type="GO" id="GO:0005737">
    <property type="term" value="C:cytoplasm"/>
    <property type="evidence" value="ECO:0007669"/>
    <property type="project" value="TreeGrafter"/>
</dbReference>
<protein>
    <submittedName>
        <fullName evidence="1">Uncharacterized protein</fullName>
    </submittedName>
</protein>
<proteinExistence type="predicted"/>
<evidence type="ECO:0000313" key="1">
    <source>
        <dbReference type="EMBL" id="KAJ4960550.1"/>
    </source>
</evidence>
<accession>A0A9Q0H9F7</accession>
<reference evidence="1" key="1">
    <citation type="journal article" date="2023" name="Plant J.">
        <title>The genome of the king protea, Protea cynaroides.</title>
        <authorList>
            <person name="Chang J."/>
            <person name="Duong T.A."/>
            <person name="Schoeman C."/>
            <person name="Ma X."/>
            <person name="Roodt D."/>
            <person name="Barker N."/>
            <person name="Li Z."/>
            <person name="Van de Peer Y."/>
            <person name="Mizrachi E."/>
        </authorList>
    </citation>
    <scope>NUCLEOTIDE SEQUENCE</scope>
    <source>
        <tissue evidence="1">Young leaves</tissue>
    </source>
</reference>
<dbReference type="GO" id="GO:0035516">
    <property type="term" value="F:broad specificity oxidative DNA demethylase activity"/>
    <property type="evidence" value="ECO:0007669"/>
    <property type="project" value="TreeGrafter"/>
</dbReference>
<comment type="caution">
    <text evidence="1">The sequence shown here is derived from an EMBL/GenBank/DDBJ whole genome shotgun (WGS) entry which is preliminary data.</text>
</comment>
<dbReference type="GO" id="GO:0035513">
    <property type="term" value="P:oxidative RNA demethylation"/>
    <property type="evidence" value="ECO:0007669"/>
    <property type="project" value="TreeGrafter"/>
</dbReference>
<dbReference type="PANTHER" id="PTHR16557:SF11">
    <property type="entry name" value="ALPHA-KETOGLUTARATE-DEPENDENT DIOXYGENASE ALKB"/>
    <property type="match status" value="1"/>
</dbReference>
<dbReference type="Proteomes" id="UP001141806">
    <property type="component" value="Unassembled WGS sequence"/>
</dbReference>
<evidence type="ECO:0000313" key="2">
    <source>
        <dbReference type="Proteomes" id="UP001141806"/>
    </source>
</evidence>
<dbReference type="PANTHER" id="PTHR16557">
    <property type="entry name" value="ALKYLATED DNA REPAIR PROTEIN ALKB-RELATED"/>
    <property type="match status" value="1"/>
</dbReference>
<sequence>MRMNSQHCGSHCFTWPDLNTHPVQRLEPPIIGDDFNPQLLENFISALQSCLMTLKPLETQALLPVHVLARGKTSQTSGFFRCHQLQVRTRILQSQRRNTSCFSNYSVFHRESLSGFYFIAEALIIEEQCGWIRENSTSFPQPPNRTNHNAIYGNLKFCKWQMKLLEYQFKPTNCSICSFAEVEVEYPCTGIRLVKELQERESRYKRLSPMLDCTQISWDMLGGYVDDMEADWSKPIVSIRYVEKWVKMTGVFLLESIISKILHQKKLILCSRLQCRP</sequence>
<dbReference type="AlphaFoldDB" id="A0A9Q0H9F7"/>
<dbReference type="GO" id="GO:0008198">
    <property type="term" value="F:ferrous iron binding"/>
    <property type="evidence" value="ECO:0007669"/>
    <property type="project" value="TreeGrafter"/>
</dbReference>
<gene>
    <name evidence="1" type="ORF">NE237_020460</name>
</gene>
<organism evidence="1 2">
    <name type="scientific">Protea cynaroides</name>
    <dbReference type="NCBI Taxonomy" id="273540"/>
    <lineage>
        <taxon>Eukaryota</taxon>
        <taxon>Viridiplantae</taxon>
        <taxon>Streptophyta</taxon>
        <taxon>Embryophyta</taxon>
        <taxon>Tracheophyta</taxon>
        <taxon>Spermatophyta</taxon>
        <taxon>Magnoliopsida</taxon>
        <taxon>Proteales</taxon>
        <taxon>Proteaceae</taxon>
        <taxon>Protea</taxon>
    </lineage>
</organism>
<dbReference type="EMBL" id="JAMYWD010000009">
    <property type="protein sequence ID" value="KAJ4960550.1"/>
    <property type="molecule type" value="Genomic_DNA"/>
</dbReference>
<dbReference type="OrthoDB" id="6614653at2759"/>
<keyword evidence="2" id="KW-1185">Reference proteome</keyword>
<dbReference type="GO" id="GO:0035515">
    <property type="term" value="F:oxidative RNA demethylase activity"/>
    <property type="evidence" value="ECO:0007669"/>
    <property type="project" value="TreeGrafter"/>
</dbReference>
<dbReference type="InterPro" id="IPR004574">
    <property type="entry name" value="Alkb"/>
</dbReference>